<protein>
    <submittedName>
        <fullName evidence="10">Alkaline protease secretion ATP-binding protein AprD</fullName>
    </submittedName>
</protein>
<dbReference type="PANTHER" id="PTHR24221:SF248">
    <property type="entry name" value="ABC TRANSPORTER TRANSMEMBRANE REGION"/>
    <property type="match status" value="1"/>
</dbReference>
<dbReference type="GO" id="GO:0030256">
    <property type="term" value="C:type I protein secretion system complex"/>
    <property type="evidence" value="ECO:0007669"/>
    <property type="project" value="InterPro"/>
</dbReference>
<organism evidence="10 11">
    <name type="scientific">Denitratisoma oestradiolicum</name>
    <dbReference type="NCBI Taxonomy" id="311182"/>
    <lineage>
        <taxon>Bacteria</taxon>
        <taxon>Pseudomonadati</taxon>
        <taxon>Pseudomonadota</taxon>
        <taxon>Betaproteobacteria</taxon>
        <taxon>Nitrosomonadales</taxon>
        <taxon>Sterolibacteriaceae</taxon>
        <taxon>Denitratisoma</taxon>
    </lineage>
</organism>
<keyword evidence="5" id="KW-0547">Nucleotide-binding</keyword>
<dbReference type="EMBL" id="LR778301">
    <property type="protein sequence ID" value="CAB1371076.1"/>
    <property type="molecule type" value="Genomic_DNA"/>
</dbReference>
<dbReference type="Pfam" id="PF00005">
    <property type="entry name" value="ABC_tran"/>
    <property type="match status" value="1"/>
</dbReference>
<evidence type="ECO:0000256" key="6">
    <source>
        <dbReference type="ARBA" id="ARBA00022840"/>
    </source>
</evidence>
<dbReference type="CDD" id="cd03246">
    <property type="entry name" value="ABCC_Protease_Secretion"/>
    <property type="match status" value="1"/>
</dbReference>
<dbReference type="GO" id="GO:0008233">
    <property type="term" value="F:peptidase activity"/>
    <property type="evidence" value="ECO:0007669"/>
    <property type="project" value="UniProtKB-KW"/>
</dbReference>
<dbReference type="OrthoDB" id="8554730at2"/>
<dbReference type="PROSITE" id="PS00211">
    <property type="entry name" value="ABC_TRANSPORTER_1"/>
    <property type="match status" value="1"/>
</dbReference>
<gene>
    <name evidence="10" type="primary">aprD</name>
    <name evidence="10" type="ORF">DENOEST_3922</name>
</gene>
<evidence type="ECO:0000256" key="1">
    <source>
        <dbReference type="ARBA" id="ARBA00004651"/>
    </source>
</evidence>
<dbReference type="Pfam" id="PF00664">
    <property type="entry name" value="ABC_membrane"/>
    <property type="match status" value="1"/>
</dbReference>
<evidence type="ECO:0000256" key="5">
    <source>
        <dbReference type="ARBA" id="ARBA00022741"/>
    </source>
</evidence>
<evidence type="ECO:0000256" key="4">
    <source>
        <dbReference type="ARBA" id="ARBA00022692"/>
    </source>
</evidence>
<evidence type="ECO:0000313" key="11">
    <source>
        <dbReference type="Proteomes" id="UP000515733"/>
    </source>
</evidence>
<dbReference type="CDD" id="cd18586">
    <property type="entry name" value="ABC_6TM_PrtD_like"/>
    <property type="match status" value="1"/>
</dbReference>
<dbReference type="InterPro" id="IPR017871">
    <property type="entry name" value="ABC_transporter-like_CS"/>
</dbReference>
<keyword evidence="8 9" id="KW-0472">Membrane</keyword>
<dbReference type="GO" id="GO:0030253">
    <property type="term" value="P:protein secretion by the type I secretion system"/>
    <property type="evidence" value="ECO:0007669"/>
    <property type="project" value="InterPro"/>
</dbReference>
<dbReference type="Gene3D" id="3.40.50.300">
    <property type="entry name" value="P-loop containing nucleotide triphosphate hydrolases"/>
    <property type="match status" value="1"/>
</dbReference>
<dbReference type="AlphaFoldDB" id="A0A6S6XYK7"/>
<dbReference type="SUPFAM" id="SSF90123">
    <property type="entry name" value="ABC transporter transmembrane region"/>
    <property type="match status" value="1"/>
</dbReference>
<keyword evidence="7 9" id="KW-1133">Transmembrane helix</keyword>
<dbReference type="KEGG" id="doe:DENOEST_3922"/>
<dbReference type="InterPro" id="IPR039421">
    <property type="entry name" value="Type_1_exporter"/>
</dbReference>
<dbReference type="PROSITE" id="PS50929">
    <property type="entry name" value="ABC_TM1F"/>
    <property type="match status" value="1"/>
</dbReference>
<dbReference type="NCBIfam" id="TIGR01842">
    <property type="entry name" value="type_I_sec_PrtD"/>
    <property type="match status" value="1"/>
</dbReference>
<keyword evidence="11" id="KW-1185">Reference proteome</keyword>
<dbReference type="InterPro" id="IPR003439">
    <property type="entry name" value="ABC_transporter-like_ATP-bd"/>
</dbReference>
<dbReference type="SUPFAM" id="SSF52540">
    <property type="entry name" value="P-loop containing nucleoside triphosphate hydrolases"/>
    <property type="match status" value="1"/>
</dbReference>
<dbReference type="FunFam" id="3.40.50.300:FF:001444">
    <property type="entry name" value="ABC transporter ATP-binding protein"/>
    <property type="match status" value="1"/>
</dbReference>
<dbReference type="GO" id="GO:0140359">
    <property type="term" value="F:ABC-type transporter activity"/>
    <property type="evidence" value="ECO:0007669"/>
    <property type="project" value="InterPro"/>
</dbReference>
<dbReference type="GO" id="GO:0016887">
    <property type="term" value="F:ATP hydrolysis activity"/>
    <property type="evidence" value="ECO:0007669"/>
    <property type="project" value="InterPro"/>
</dbReference>
<dbReference type="GO" id="GO:0006508">
    <property type="term" value="P:proteolysis"/>
    <property type="evidence" value="ECO:0007669"/>
    <property type="project" value="UniProtKB-KW"/>
</dbReference>
<evidence type="ECO:0000256" key="8">
    <source>
        <dbReference type="ARBA" id="ARBA00023136"/>
    </source>
</evidence>
<evidence type="ECO:0000256" key="3">
    <source>
        <dbReference type="ARBA" id="ARBA00022475"/>
    </source>
</evidence>
<dbReference type="FunFam" id="1.20.1560.10:FF:000109">
    <property type="entry name" value="Alkaline protease secretion ATP-binding protein aprD"/>
    <property type="match status" value="1"/>
</dbReference>
<dbReference type="GO" id="GO:0005886">
    <property type="term" value="C:plasma membrane"/>
    <property type="evidence" value="ECO:0007669"/>
    <property type="project" value="UniProtKB-SubCell"/>
</dbReference>
<dbReference type="Gene3D" id="1.20.1560.10">
    <property type="entry name" value="ABC transporter type 1, transmembrane domain"/>
    <property type="match status" value="1"/>
</dbReference>
<evidence type="ECO:0000256" key="7">
    <source>
        <dbReference type="ARBA" id="ARBA00022989"/>
    </source>
</evidence>
<dbReference type="PROSITE" id="PS50893">
    <property type="entry name" value="ABC_TRANSPORTER_2"/>
    <property type="match status" value="1"/>
</dbReference>
<dbReference type="Proteomes" id="UP000515733">
    <property type="component" value="Chromosome"/>
</dbReference>
<dbReference type="GO" id="GO:0005524">
    <property type="term" value="F:ATP binding"/>
    <property type="evidence" value="ECO:0007669"/>
    <property type="project" value="UniProtKB-KW"/>
</dbReference>
<comment type="subcellular location">
    <subcellularLocation>
        <location evidence="1">Cell membrane</location>
        <topology evidence="1">Multi-pass membrane protein</topology>
    </subcellularLocation>
</comment>
<keyword evidence="10" id="KW-0645">Protease</keyword>
<dbReference type="InterPro" id="IPR010128">
    <property type="entry name" value="ATPase_T1SS_PrtD-like"/>
</dbReference>
<reference evidence="10 11" key="1">
    <citation type="submission" date="2020-03" db="EMBL/GenBank/DDBJ databases">
        <authorList>
            <consortium name="Genoscope - CEA"/>
            <person name="William W."/>
        </authorList>
    </citation>
    <scope>NUCLEOTIDE SEQUENCE [LARGE SCALE GENOMIC DNA]</scope>
    <source>
        <strain evidence="11">DSM 16959</strain>
    </source>
</reference>
<keyword evidence="6 10" id="KW-0067">ATP-binding</keyword>
<proteinExistence type="predicted"/>
<evidence type="ECO:0000256" key="9">
    <source>
        <dbReference type="SAM" id="Phobius"/>
    </source>
</evidence>
<dbReference type="RefSeq" id="WP_145770342.1">
    <property type="nucleotide sequence ID" value="NZ_LR778301.1"/>
</dbReference>
<evidence type="ECO:0000313" key="10">
    <source>
        <dbReference type="EMBL" id="CAB1371076.1"/>
    </source>
</evidence>
<feature type="transmembrane region" description="Helical" evidence="9">
    <location>
        <begin position="21"/>
        <end position="44"/>
    </location>
</feature>
<evidence type="ECO:0000256" key="2">
    <source>
        <dbReference type="ARBA" id="ARBA00022448"/>
    </source>
</evidence>
<accession>A0A6S6XYK7</accession>
<dbReference type="InterPro" id="IPR027417">
    <property type="entry name" value="P-loop_NTPase"/>
</dbReference>
<keyword evidence="2" id="KW-0813">Transport</keyword>
<dbReference type="SMART" id="SM00382">
    <property type="entry name" value="AAA"/>
    <property type="match status" value="1"/>
</dbReference>
<dbReference type="InterPro" id="IPR047957">
    <property type="entry name" value="ABC_AprD-like_6TM"/>
</dbReference>
<name>A0A6S6XYK7_9PROT</name>
<dbReference type="InterPro" id="IPR011527">
    <property type="entry name" value="ABC1_TM_dom"/>
</dbReference>
<feature type="transmembrane region" description="Helical" evidence="9">
    <location>
        <begin position="145"/>
        <end position="174"/>
    </location>
</feature>
<dbReference type="InterPro" id="IPR003593">
    <property type="entry name" value="AAA+_ATPase"/>
</dbReference>
<keyword evidence="4 9" id="KW-0812">Transmembrane</keyword>
<dbReference type="InterPro" id="IPR036640">
    <property type="entry name" value="ABC1_TM_sf"/>
</dbReference>
<keyword evidence="10" id="KW-0378">Hydrolase</keyword>
<feature type="transmembrane region" description="Helical" evidence="9">
    <location>
        <begin position="56"/>
        <end position="76"/>
    </location>
</feature>
<dbReference type="PANTHER" id="PTHR24221">
    <property type="entry name" value="ATP-BINDING CASSETTE SUB-FAMILY B"/>
    <property type="match status" value="1"/>
</dbReference>
<sequence>MKKLLAPRSELFEALLAYRRVFWSAGLFSFFINLLYLVPSIYMLQVYDRVLASRSSMTLLMLTLIMLGLYVLMSLIEYVRSKLLVRVGNALDAKLSPRVFSAAFERNLVKVGGNPGQALGDLANVRQFLTGNGLFAFFDAPWAPIYLVVVFFLHPLLGLFSLIGAIILFGLAYVTETATRKPLAEANGAAIAASNCANSNLRNAEVIQAMGMLPHIRRRWARYQTDMLTLQSQASDRAGIINAGTKFCRMSLQSGILGLGALLAIDNTITPGAMIAASILMGRALAPVELAIGTWKQLISVRAAYQRLDDLLTAFPERLSGMSLPKPLGAISVENLLAGAPSGGPPILKGVNLSISAGEVVGVIGPSASGKSTLARLLVGIWPPQAGKVRLDGMDVYLWNKVELGPSIGYLPQDVELFDGTIAENIARFGEVDSQQVIAAAQKAGVHDMILRLPRGYDTSIGEAGGMLSGGQRQRVGLARSLYGDPSVVILDEPNSNLDDAGEAALVRAVLDLKQRGKTVILITHRTSVLAVVDKLLLMREGTPQLYGPRDEVLRALQQAQQQAQQQVQQSNPTPATI</sequence>
<dbReference type="GO" id="GO:0034040">
    <property type="term" value="F:ATPase-coupled lipid transmembrane transporter activity"/>
    <property type="evidence" value="ECO:0007669"/>
    <property type="project" value="TreeGrafter"/>
</dbReference>
<keyword evidence="3" id="KW-1003">Cell membrane</keyword>